<accession>A0A1G9RTY2</accession>
<name>A0A1G9RTY2_9PSEU</name>
<evidence type="ECO:0000256" key="1">
    <source>
        <dbReference type="SAM" id="MobiDB-lite"/>
    </source>
</evidence>
<dbReference type="EMBL" id="FNET01000019">
    <property type="protein sequence ID" value="SDM26691.1"/>
    <property type="molecule type" value="Genomic_DNA"/>
</dbReference>
<evidence type="ECO:0000313" key="2">
    <source>
        <dbReference type="EMBL" id="SDM26691.1"/>
    </source>
</evidence>
<proteinExistence type="predicted"/>
<dbReference type="InterPro" id="IPR027417">
    <property type="entry name" value="P-loop_NTPase"/>
</dbReference>
<dbReference type="AlphaFoldDB" id="A0A1G9RTY2"/>
<evidence type="ECO:0000313" key="3">
    <source>
        <dbReference type="Proteomes" id="UP000199682"/>
    </source>
</evidence>
<feature type="compositionally biased region" description="Basic and acidic residues" evidence="1">
    <location>
        <begin position="269"/>
        <end position="286"/>
    </location>
</feature>
<dbReference type="Proteomes" id="UP000199682">
    <property type="component" value="Unassembled WGS sequence"/>
</dbReference>
<organism evidence="2 3">
    <name type="scientific">Lentzea albidocapillata subsp. violacea</name>
    <dbReference type="NCBI Taxonomy" id="128104"/>
    <lineage>
        <taxon>Bacteria</taxon>
        <taxon>Bacillati</taxon>
        <taxon>Actinomycetota</taxon>
        <taxon>Actinomycetes</taxon>
        <taxon>Pseudonocardiales</taxon>
        <taxon>Pseudonocardiaceae</taxon>
        <taxon>Lentzea</taxon>
    </lineage>
</organism>
<sequence>MLVAIVSLKGSPGVTTFSVALAARWPAPTQPVLVEADPSGGDIATRFRLPSSPGLLSLAAAARGSADPGLLWQHTQALPGGLLAVTAPPDADLTRGALLTLTADSPSGAGLIRASAHRPGVVVIADCGRIDHASAAMNIVREADALVLLTRAHADDLAHLARRLPTAARWTPRPMLLLVGDGYATTDVGRELGVMPLGRIPHDPHGAAVLCGRPPRSRWRRSRPSHSALGRFAHKVATELAPRIVAAPTLSLVNGTGPAHELPVTPRLPADDQSGRQEHSWRGVLS</sequence>
<feature type="region of interest" description="Disordered" evidence="1">
    <location>
        <begin position="255"/>
        <end position="286"/>
    </location>
</feature>
<protein>
    <recommendedName>
        <fullName evidence="4">MinD-like ATPase involved in chromosome partitioning or flagellar assembly</fullName>
    </recommendedName>
</protein>
<reference evidence="3" key="1">
    <citation type="submission" date="2016-10" db="EMBL/GenBank/DDBJ databases">
        <authorList>
            <person name="Varghese N."/>
            <person name="Submissions S."/>
        </authorList>
    </citation>
    <scope>NUCLEOTIDE SEQUENCE [LARGE SCALE GENOMIC DNA]</scope>
    <source>
        <strain evidence="3">DSM 44796</strain>
    </source>
</reference>
<gene>
    <name evidence="2" type="ORF">SAMN04488074_11916</name>
</gene>
<dbReference type="Gene3D" id="3.40.50.300">
    <property type="entry name" value="P-loop containing nucleotide triphosphate hydrolases"/>
    <property type="match status" value="1"/>
</dbReference>
<dbReference type="RefSeq" id="WP_256335063.1">
    <property type="nucleotide sequence ID" value="NZ_FNET01000019.1"/>
</dbReference>
<dbReference type="SUPFAM" id="SSF52540">
    <property type="entry name" value="P-loop containing nucleoside triphosphate hydrolases"/>
    <property type="match status" value="1"/>
</dbReference>
<evidence type="ECO:0008006" key="4">
    <source>
        <dbReference type="Google" id="ProtNLM"/>
    </source>
</evidence>